<dbReference type="Proteomes" id="UP000008311">
    <property type="component" value="Unassembled WGS sequence"/>
</dbReference>
<dbReference type="EMBL" id="EQ973802">
    <property type="protein sequence ID" value="EEF46241.1"/>
    <property type="molecule type" value="Genomic_DNA"/>
</dbReference>
<feature type="compositionally biased region" description="Basic and acidic residues" evidence="1">
    <location>
        <begin position="10"/>
        <end position="34"/>
    </location>
</feature>
<feature type="region of interest" description="Disordered" evidence="1">
    <location>
        <begin position="1"/>
        <end position="34"/>
    </location>
</feature>
<protein>
    <submittedName>
        <fullName evidence="3">Uncharacterized protein</fullName>
    </submittedName>
</protein>
<evidence type="ECO:0000256" key="1">
    <source>
        <dbReference type="SAM" id="MobiDB-lite"/>
    </source>
</evidence>
<organism evidence="3 4">
    <name type="scientific">Ricinus communis</name>
    <name type="common">Castor bean</name>
    <dbReference type="NCBI Taxonomy" id="3988"/>
    <lineage>
        <taxon>Eukaryota</taxon>
        <taxon>Viridiplantae</taxon>
        <taxon>Streptophyta</taxon>
        <taxon>Embryophyta</taxon>
        <taxon>Tracheophyta</taxon>
        <taxon>Spermatophyta</taxon>
        <taxon>Magnoliopsida</taxon>
        <taxon>eudicotyledons</taxon>
        <taxon>Gunneridae</taxon>
        <taxon>Pentapetalae</taxon>
        <taxon>rosids</taxon>
        <taxon>fabids</taxon>
        <taxon>Malpighiales</taxon>
        <taxon>Euphorbiaceae</taxon>
        <taxon>Acalyphoideae</taxon>
        <taxon>Acalypheae</taxon>
        <taxon>Ricinus</taxon>
    </lineage>
</organism>
<dbReference type="AlphaFoldDB" id="B9RR70"/>
<keyword evidence="2" id="KW-1133">Transmembrane helix</keyword>
<name>B9RR70_RICCO</name>
<keyword evidence="2" id="KW-0472">Membrane</keyword>
<evidence type="ECO:0000313" key="4">
    <source>
        <dbReference type="Proteomes" id="UP000008311"/>
    </source>
</evidence>
<keyword evidence="2" id="KW-0812">Transmembrane</keyword>
<evidence type="ECO:0000313" key="3">
    <source>
        <dbReference type="EMBL" id="EEF46241.1"/>
    </source>
</evidence>
<reference evidence="4" key="1">
    <citation type="journal article" date="2010" name="Nat. Biotechnol.">
        <title>Draft genome sequence of the oilseed species Ricinus communis.</title>
        <authorList>
            <person name="Chan A.P."/>
            <person name="Crabtree J."/>
            <person name="Zhao Q."/>
            <person name="Lorenzi H."/>
            <person name="Orvis J."/>
            <person name="Puiu D."/>
            <person name="Melake-Berhan A."/>
            <person name="Jones K.M."/>
            <person name="Redman J."/>
            <person name="Chen G."/>
            <person name="Cahoon E.B."/>
            <person name="Gedil M."/>
            <person name="Stanke M."/>
            <person name="Haas B.J."/>
            <person name="Wortman J.R."/>
            <person name="Fraser-Liggett C.M."/>
            <person name="Ravel J."/>
            <person name="Rabinowicz P.D."/>
        </authorList>
    </citation>
    <scope>NUCLEOTIDE SEQUENCE [LARGE SCALE GENOMIC DNA]</scope>
    <source>
        <strain evidence="4">cv. Hale</strain>
    </source>
</reference>
<accession>B9RR70</accession>
<feature type="transmembrane region" description="Helical" evidence="2">
    <location>
        <begin position="43"/>
        <end position="66"/>
    </location>
</feature>
<keyword evidence="4" id="KW-1185">Reference proteome</keyword>
<evidence type="ECO:0000256" key="2">
    <source>
        <dbReference type="SAM" id="Phobius"/>
    </source>
</evidence>
<proteinExistence type="predicted"/>
<dbReference type="InParanoid" id="B9RR70"/>
<gene>
    <name evidence="3" type="ORF">RCOM_0710740</name>
</gene>
<sequence length="121" mass="13721">MKLKTNPRLLDARKHSKDCNSRERPSSSKSTDRPKSLCSLVKMIQFGAMICLFESMVVVTFFMLMLMGNILNYGPMHELFSSHSPHASKWVEQDVPIDGMMTWSKTTFKAPLGKDPVVLDL</sequence>